<proteinExistence type="predicted"/>
<protein>
    <recommendedName>
        <fullName evidence="1">VOC domain-containing protein</fullName>
    </recommendedName>
</protein>
<dbReference type="SUPFAM" id="SSF54593">
    <property type="entry name" value="Glyoxalase/Bleomycin resistance protein/Dihydroxybiphenyl dioxygenase"/>
    <property type="match status" value="1"/>
</dbReference>
<dbReference type="Gene3D" id="3.10.180.10">
    <property type="entry name" value="2,3-Dihydroxybiphenyl 1,2-Dioxygenase, domain 1"/>
    <property type="match status" value="1"/>
</dbReference>
<organism evidence="2 3">
    <name type="scientific">Pseudonocardia xishanensis</name>
    <dbReference type="NCBI Taxonomy" id="630995"/>
    <lineage>
        <taxon>Bacteria</taxon>
        <taxon>Bacillati</taxon>
        <taxon>Actinomycetota</taxon>
        <taxon>Actinomycetes</taxon>
        <taxon>Pseudonocardiales</taxon>
        <taxon>Pseudonocardiaceae</taxon>
        <taxon>Pseudonocardia</taxon>
    </lineage>
</organism>
<accession>A0ABP8S1Z7</accession>
<gene>
    <name evidence="2" type="ORF">GCM10023175_65230</name>
</gene>
<evidence type="ECO:0000313" key="3">
    <source>
        <dbReference type="Proteomes" id="UP001501598"/>
    </source>
</evidence>
<keyword evidence="3" id="KW-1185">Reference proteome</keyword>
<feature type="domain" description="VOC" evidence="1">
    <location>
        <begin position="1"/>
        <end position="128"/>
    </location>
</feature>
<comment type="caution">
    <text evidence="2">The sequence shown here is derived from an EMBL/GenBank/DDBJ whole genome shotgun (WGS) entry which is preliminary data.</text>
</comment>
<reference evidence="3" key="1">
    <citation type="journal article" date="2019" name="Int. J. Syst. Evol. Microbiol.">
        <title>The Global Catalogue of Microorganisms (GCM) 10K type strain sequencing project: providing services to taxonomists for standard genome sequencing and annotation.</title>
        <authorList>
            <consortium name="The Broad Institute Genomics Platform"/>
            <consortium name="The Broad Institute Genome Sequencing Center for Infectious Disease"/>
            <person name="Wu L."/>
            <person name="Ma J."/>
        </authorList>
    </citation>
    <scope>NUCLEOTIDE SEQUENCE [LARGE SCALE GENOMIC DNA]</scope>
    <source>
        <strain evidence="3">JCM 17906</strain>
    </source>
</reference>
<evidence type="ECO:0000313" key="2">
    <source>
        <dbReference type="EMBL" id="GAA4558663.1"/>
    </source>
</evidence>
<dbReference type="InterPro" id="IPR029068">
    <property type="entry name" value="Glyas_Bleomycin-R_OHBP_Dase"/>
</dbReference>
<dbReference type="Proteomes" id="UP001501598">
    <property type="component" value="Unassembled WGS sequence"/>
</dbReference>
<dbReference type="Pfam" id="PF00903">
    <property type="entry name" value="Glyoxalase"/>
    <property type="match status" value="1"/>
</dbReference>
<dbReference type="InterPro" id="IPR037523">
    <property type="entry name" value="VOC_core"/>
</dbReference>
<dbReference type="PROSITE" id="PS51819">
    <property type="entry name" value="VOC"/>
    <property type="match status" value="1"/>
</dbReference>
<dbReference type="InterPro" id="IPR004360">
    <property type="entry name" value="Glyas_Fos-R_dOase_dom"/>
</dbReference>
<name>A0ABP8S1Z7_9PSEU</name>
<sequence length="143" mass="15752">MEFVGVVVDDLEVGMQRFSEVFGTDFEILDMADLDIETEEGVVVDARAPQSNMRVALDSSGIFELVEVAGMEEGFRNIHFRVDDMDEAIAHLSSRGMRLVRHFVVGGMREAIFAAEDLYGIRVCLLEYAGDSLGAAMRAEPSA</sequence>
<dbReference type="EMBL" id="BAABGT010000114">
    <property type="protein sequence ID" value="GAA4558663.1"/>
    <property type="molecule type" value="Genomic_DNA"/>
</dbReference>
<evidence type="ECO:0000259" key="1">
    <source>
        <dbReference type="PROSITE" id="PS51819"/>
    </source>
</evidence>